<protein>
    <submittedName>
        <fullName evidence="1">Uncharacterized protein</fullName>
    </submittedName>
</protein>
<dbReference type="AlphaFoldDB" id="A0AAV0F4Q9"/>
<accession>A0AAV0F4Q9</accession>
<evidence type="ECO:0000313" key="2">
    <source>
        <dbReference type="Proteomes" id="UP001152523"/>
    </source>
</evidence>
<keyword evidence="2" id="KW-1185">Reference proteome</keyword>
<evidence type="ECO:0000313" key="1">
    <source>
        <dbReference type="EMBL" id="CAH9130405.1"/>
    </source>
</evidence>
<gene>
    <name evidence="1" type="ORF">CEPIT_LOCUS30602</name>
</gene>
<proteinExistence type="predicted"/>
<organism evidence="1 2">
    <name type="scientific">Cuscuta epithymum</name>
    <dbReference type="NCBI Taxonomy" id="186058"/>
    <lineage>
        <taxon>Eukaryota</taxon>
        <taxon>Viridiplantae</taxon>
        <taxon>Streptophyta</taxon>
        <taxon>Embryophyta</taxon>
        <taxon>Tracheophyta</taxon>
        <taxon>Spermatophyta</taxon>
        <taxon>Magnoliopsida</taxon>
        <taxon>eudicotyledons</taxon>
        <taxon>Gunneridae</taxon>
        <taxon>Pentapetalae</taxon>
        <taxon>asterids</taxon>
        <taxon>lamiids</taxon>
        <taxon>Solanales</taxon>
        <taxon>Convolvulaceae</taxon>
        <taxon>Cuscuteae</taxon>
        <taxon>Cuscuta</taxon>
        <taxon>Cuscuta subgen. Cuscuta</taxon>
    </lineage>
</organism>
<sequence length="40" mass="4334">MSDAPAALHSVSMSPLLKTLPGPFSSLRDEEQPFLLFTTT</sequence>
<name>A0AAV0F4Q9_9ASTE</name>
<comment type="caution">
    <text evidence="1">The sequence shown here is derived from an EMBL/GenBank/DDBJ whole genome shotgun (WGS) entry which is preliminary data.</text>
</comment>
<dbReference type="EMBL" id="CAMAPF010000962">
    <property type="protein sequence ID" value="CAH9130405.1"/>
    <property type="molecule type" value="Genomic_DNA"/>
</dbReference>
<reference evidence="1" key="1">
    <citation type="submission" date="2022-07" db="EMBL/GenBank/DDBJ databases">
        <authorList>
            <person name="Macas J."/>
            <person name="Novak P."/>
            <person name="Neumann P."/>
        </authorList>
    </citation>
    <scope>NUCLEOTIDE SEQUENCE</scope>
</reference>
<dbReference type="Proteomes" id="UP001152523">
    <property type="component" value="Unassembled WGS sequence"/>
</dbReference>